<evidence type="ECO:0000313" key="1">
    <source>
        <dbReference type="EMBL" id="TXC64795.1"/>
    </source>
</evidence>
<organism evidence="1 2">
    <name type="scientific">Allosphingosinicella ginsenosidimutans</name>
    <dbReference type="NCBI Taxonomy" id="1176539"/>
    <lineage>
        <taxon>Bacteria</taxon>
        <taxon>Pseudomonadati</taxon>
        <taxon>Pseudomonadota</taxon>
        <taxon>Alphaproteobacteria</taxon>
        <taxon>Sphingomonadales</taxon>
        <taxon>Sphingomonadaceae</taxon>
        <taxon>Allosphingosinicella</taxon>
    </lineage>
</organism>
<proteinExistence type="predicted"/>
<name>A0A5C6TYV1_9SPHN</name>
<dbReference type="Proteomes" id="UP000321249">
    <property type="component" value="Unassembled WGS sequence"/>
</dbReference>
<dbReference type="SUPFAM" id="SSF53756">
    <property type="entry name" value="UDP-Glycosyltransferase/glycogen phosphorylase"/>
    <property type="match status" value="1"/>
</dbReference>
<protein>
    <submittedName>
        <fullName evidence="1">TIGR03087 family PEP-CTERM/XrtA system glycosyltransferase</fullName>
    </submittedName>
</protein>
<dbReference type="InterPro" id="IPR017521">
    <property type="entry name" value="Sugar_tfrase_PEP-CTERM_Stp1"/>
</dbReference>
<dbReference type="CDD" id="cd03801">
    <property type="entry name" value="GT4_PimA-like"/>
    <property type="match status" value="1"/>
</dbReference>
<sequence>MDDILFLAHRIPFPPDRGDKIRSWHMLKHLAGLARVHLACFADDRADAAHLPALREAIGAALGDVHIEIRRTGKASAGLKAIANGRPASLTLFDSAALRSFVRRSLASGRIGTIFAYSGQMAQFVPDPCPARFVMDFVDMDSAKFAAYSKTAPLPMRWVHAREAERLFAFERATAARADASLFVSEAEAALFRDRTGLAGIHAISNGIDLGVFDPGASFPRLAEADRGAGPILLFTGQMDYAPNVDAVTWFAREILPAIPGRFVIAGRNPAPTVRALAGPRIEVTGAVSDMRSWLAEADIVVAPLRIARGIQNKVLEAMAMARPVVASPAAFEGIEAEPGRDLIVADDAQRMADAINNLLVAPARAFAVGAAARAAMVRDYGWDRRLAPLADLIAPGARAAA</sequence>
<gene>
    <name evidence="1" type="ORF">FRZ32_14775</name>
</gene>
<dbReference type="Pfam" id="PF13692">
    <property type="entry name" value="Glyco_trans_1_4"/>
    <property type="match status" value="1"/>
</dbReference>
<dbReference type="PANTHER" id="PTHR12526">
    <property type="entry name" value="GLYCOSYLTRANSFERASE"/>
    <property type="match status" value="1"/>
</dbReference>
<keyword evidence="1" id="KW-0808">Transferase</keyword>
<keyword evidence="2" id="KW-1185">Reference proteome</keyword>
<comment type="caution">
    <text evidence="1">The sequence shown here is derived from an EMBL/GenBank/DDBJ whole genome shotgun (WGS) entry which is preliminary data.</text>
</comment>
<dbReference type="GO" id="GO:0016757">
    <property type="term" value="F:glycosyltransferase activity"/>
    <property type="evidence" value="ECO:0007669"/>
    <property type="project" value="TreeGrafter"/>
</dbReference>
<dbReference type="Gene3D" id="3.40.50.2000">
    <property type="entry name" value="Glycogen Phosphorylase B"/>
    <property type="match status" value="2"/>
</dbReference>
<dbReference type="NCBIfam" id="TIGR03087">
    <property type="entry name" value="stp1"/>
    <property type="match status" value="1"/>
</dbReference>
<dbReference type="AlphaFoldDB" id="A0A5C6TYV1"/>
<evidence type="ECO:0000313" key="2">
    <source>
        <dbReference type="Proteomes" id="UP000321249"/>
    </source>
</evidence>
<dbReference type="OrthoDB" id="9807209at2"/>
<reference evidence="1 2" key="1">
    <citation type="journal article" date="2015" name="J. Microbiol.">
        <title>Sphingosinicella ginsenosidimutans sp. nov., with ginsenoside converting activity.</title>
        <authorList>
            <person name="Kim J.K."/>
            <person name="Kang M.S."/>
            <person name="Park S.C."/>
            <person name="Kim K.M."/>
            <person name="Choi K."/>
            <person name="Yoon M.H."/>
            <person name="Im W.T."/>
        </authorList>
    </citation>
    <scope>NUCLEOTIDE SEQUENCE [LARGE SCALE GENOMIC DNA]</scope>
    <source>
        <strain evidence="1 2">BS-11</strain>
    </source>
</reference>
<accession>A0A5C6TYV1</accession>
<dbReference type="EMBL" id="VOQQ01000001">
    <property type="protein sequence ID" value="TXC64795.1"/>
    <property type="molecule type" value="Genomic_DNA"/>
</dbReference>
<dbReference type="PANTHER" id="PTHR12526:SF600">
    <property type="entry name" value="GLYCOSYL TRANSFERASE GROUP 1"/>
    <property type="match status" value="1"/>
</dbReference>